<keyword evidence="2 5" id="KW-0238">DNA-binding</keyword>
<dbReference type="InterPro" id="IPR036388">
    <property type="entry name" value="WH-like_DNA-bd_sf"/>
</dbReference>
<protein>
    <submittedName>
        <fullName evidence="5">DNA-binding MarR family transcriptional regulator</fullName>
    </submittedName>
</protein>
<dbReference type="SUPFAM" id="SSF46785">
    <property type="entry name" value="Winged helix' DNA-binding domain"/>
    <property type="match status" value="1"/>
</dbReference>
<dbReference type="SMART" id="SM00347">
    <property type="entry name" value="HTH_MARR"/>
    <property type="match status" value="1"/>
</dbReference>
<sequence>MSSKDGLSPEVTSRLGYLLKHAQNQLYELTGAALRPYGISGRELSVLLVLTDGEPASQQQAADRLGIDRTTMVALLDTLEDKGLVSRHPHADDRRRNVVELTDVGQDTLARARQASDEAERRFLAPLEDDAAARQLCDALRTVVLKPHH</sequence>
<dbReference type="EMBL" id="SLWS01000003">
    <property type="protein sequence ID" value="TCO60997.1"/>
    <property type="molecule type" value="Genomic_DNA"/>
</dbReference>
<evidence type="ECO:0000313" key="6">
    <source>
        <dbReference type="Proteomes" id="UP000295680"/>
    </source>
</evidence>
<dbReference type="InterPro" id="IPR000835">
    <property type="entry name" value="HTH_MarR-typ"/>
</dbReference>
<keyword evidence="1" id="KW-0805">Transcription regulation</keyword>
<name>A0A4R2JPS8_9PSEU</name>
<evidence type="ECO:0000256" key="1">
    <source>
        <dbReference type="ARBA" id="ARBA00023015"/>
    </source>
</evidence>
<evidence type="ECO:0000259" key="4">
    <source>
        <dbReference type="PROSITE" id="PS50995"/>
    </source>
</evidence>
<dbReference type="Proteomes" id="UP000295680">
    <property type="component" value="Unassembled WGS sequence"/>
</dbReference>
<keyword evidence="3" id="KW-0804">Transcription</keyword>
<reference evidence="5 6" key="1">
    <citation type="submission" date="2019-03" db="EMBL/GenBank/DDBJ databases">
        <title>Genomic Encyclopedia of Type Strains, Phase IV (KMG-IV): sequencing the most valuable type-strain genomes for metagenomic binning, comparative biology and taxonomic classification.</title>
        <authorList>
            <person name="Goeker M."/>
        </authorList>
    </citation>
    <scope>NUCLEOTIDE SEQUENCE [LARGE SCALE GENOMIC DNA]</scope>
    <source>
        <strain evidence="5 6">DSM 45934</strain>
    </source>
</reference>
<dbReference type="GO" id="GO:0003700">
    <property type="term" value="F:DNA-binding transcription factor activity"/>
    <property type="evidence" value="ECO:0007669"/>
    <property type="project" value="InterPro"/>
</dbReference>
<dbReference type="RefSeq" id="WP_207926093.1">
    <property type="nucleotide sequence ID" value="NZ_SLWS01000003.1"/>
</dbReference>
<evidence type="ECO:0000256" key="2">
    <source>
        <dbReference type="ARBA" id="ARBA00023125"/>
    </source>
</evidence>
<dbReference type="PROSITE" id="PS50995">
    <property type="entry name" value="HTH_MARR_2"/>
    <property type="match status" value="1"/>
</dbReference>
<dbReference type="Pfam" id="PF12802">
    <property type="entry name" value="MarR_2"/>
    <property type="match status" value="1"/>
</dbReference>
<dbReference type="GO" id="GO:0003677">
    <property type="term" value="F:DNA binding"/>
    <property type="evidence" value="ECO:0007669"/>
    <property type="project" value="UniProtKB-KW"/>
</dbReference>
<dbReference type="InterPro" id="IPR036390">
    <property type="entry name" value="WH_DNA-bd_sf"/>
</dbReference>
<organism evidence="5 6">
    <name type="scientific">Actinocrispum wychmicini</name>
    <dbReference type="NCBI Taxonomy" id="1213861"/>
    <lineage>
        <taxon>Bacteria</taxon>
        <taxon>Bacillati</taxon>
        <taxon>Actinomycetota</taxon>
        <taxon>Actinomycetes</taxon>
        <taxon>Pseudonocardiales</taxon>
        <taxon>Pseudonocardiaceae</taxon>
        <taxon>Actinocrispum</taxon>
    </lineage>
</organism>
<dbReference type="Gene3D" id="1.10.10.10">
    <property type="entry name" value="Winged helix-like DNA-binding domain superfamily/Winged helix DNA-binding domain"/>
    <property type="match status" value="1"/>
</dbReference>
<evidence type="ECO:0000313" key="5">
    <source>
        <dbReference type="EMBL" id="TCO60997.1"/>
    </source>
</evidence>
<proteinExistence type="predicted"/>
<dbReference type="PANTHER" id="PTHR42756:SF1">
    <property type="entry name" value="TRANSCRIPTIONAL REPRESSOR OF EMRAB OPERON"/>
    <property type="match status" value="1"/>
</dbReference>
<keyword evidence="6" id="KW-1185">Reference proteome</keyword>
<feature type="domain" description="HTH marR-type" evidence="4">
    <location>
        <begin position="12"/>
        <end position="145"/>
    </location>
</feature>
<accession>A0A4R2JPS8</accession>
<gene>
    <name evidence="5" type="ORF">EV192_103580</name>
</gene>
<comment type="caution">
    <text evidence="5">The sequence shown here is derived from an EMBL/GenBank/DDBJ whole genome shotgun (WGS) entry which is preliminary data.</text>
</comment>
<evidence type="ECO:0000256" key="3">
    <source>
        <dbReference type="ARBA" id="ARBA00023163"/>
    </source>
</evidence>
<dbReference type="AlphaFoldDB" id="A0A4R2JPS8"/>
<dbReference type="PRINTS" id="PR00598">
    <property type="entry name" value="HTHMARR"/>
</dbReference>
<dbReference type="PANTHER" id="PTHR42756">
    <property type="entry name" value="TRANSCRIPTIONAL REGULATOR, MARR"/>
    <property type="match status" value="1"/>
</dbReference>